<dbReference type="EMBL" id="CAADRA010005147">
    <property type="protein sequence ID" value="VFT85962.1"/>
    <property type="molecule type" value="Genomic_DNA"/>
</dbReference>
<keyword evidence="2" id="KW-1133">Transmembrane helix</keyword>
<reference evidence="3" key="2">
    <citation type="submission" date="2019-06" db="EMBL/GenBank/DDBJ databases">
        <title>Genomics analysis of Aphanomyces spp. identifies a new class of oomycete effector associated with host adaptation.</title>
        <authorList>
            <person name="Gaulin E."/>
        </authorList>
    </citation>
    <scope>NUCLEOTIDE SEQUENCE</scope>
    <source>
        <strain evidence="3">CBS 578.67</strain>
    </source>
</reference>
<dbReference type="PANTHER" id="PTHR15907">
    <property type="entry name" value="DUF614 FAMILY PROTEIN-RELATED"/>
    <property type="match status" value="1"/>
</dbReference>
<feature type="transmembrane region" description="Helical" evidence="2">
    <location>
        <begin position="155"/>
        <end position="174"/>
    </location>
</feature>
<organism evidence="4 5">
    <name type="scientific">Aphanomyces stellatus</name>
    <dbReference type="NCBI Taxonomy" id="120398"/>
    <lineage>
        <taxon>Eukaryota</taxon>
        <taxon>Sar</taxon>
        <taxon>Stramenopiles</taxon>
        <taxon>Oomycota</taxon>
        <taxon>Saprolegniomycetes</taxon>
        <taxon>Saprolegniales</taxon>
        <taxon>Verrucalvaceae</taxon>
        <taxon>Aphanomyces</taxon>
    </lineage>
</organism>
<name>A0A485KM11_9STRA</name>
<evidence type="ECO:0000313" key="3">
    <source>
        <dbReference type="EMBL" id="KAF0700373.1"/>
    </source>
</evidence>
<dbReference type="InterPro" id="IPR006461">
    <property type="entry name" value="PLAC_motif_containing"/>
</dbReference>
<evidence type="ECO:0000313" key="4">
    <source>
        <dbReference type="EMBL" id="VFT85962.1"/>
    </source>
</evidence>
<dbReference type="EMBL" id="VJMH01005126">
    <property type="protein sequence ID" value="KAF0700373.1"/>
    <property type="molecule type" value="Genomic_DNA"/>
</dbReference>
<dbReference type="AlphaFoldDB" id="A0A485KM11"/>
<dbReference type="NCBIfam" id="TIGR01571">
    <property type="entry name" value="A_thal_Cys_rich"/>
    <property type="match status" value="1"/>
</dbReference>
<accession>A0A485KM11</accession>
<reference evidence="4 5" key="1">
    <citation type="submission" date="2019-03" db="EMBL/GenBank/DDBJ databases">
        <authorList>
            <person name="Gaulin E."/>
            <person name="Dumas B."/>
        </authorList>
    </citation>
    <scope>NUCLEOTIDE SEQUENCE [LARGE SCALE GENOMIC DNA]</scope>
    <source>
        <strain evidence="4">CBS 568.67</strain>
    </source>
</reference>
<evidence type="ECO:0000313" key="5">
    <source>
        <dbReference type="Proteomes" id="UP000332933"/>
    </source>
</evidence>
<evidence type="ECO:0000256" key="2">
    <source>
        <dbReference type="SAM" id="Phobius"/>
    </source>
</evidence>
<proteinExistence type="predicted"/>
<keyword evidence="2" id="KW-0472">Membrane</keyword>
<keyword evidence="2" id="KW-0812">Transmembrane</keyword>
<sequence>MKGTEEFTPLATSAPGGQLNTHVPTIYVQADPVHVAIMDDRTGTAVQAPPGIWKAGIFECFEHIVPNALMAYFCPCVALAQITSRLDIYGGYQKVLVGVAFLIALENFFHVVADWVFSSEGPRRHPHQWTTRRPLNPNDDDDDYEYTYDERRQSAYSSVTFLLAIALVAFVTAVRTRVRKRFAIHGSECEDFGWSLCCMSCTIAQMGTQVGSYTPGECTFGPRDTLQGYTVQLA</sequence>
<dbReference type="Proteomes" id="UP000332933">
    <property type="component" value="Unassembled WGS sequence"/>
</dbReference>
<feature type="region of interest" description="Disordered" evidence="1">
    <location>
        <begin position="121"/>
        <end position="142"/>
    </location>
</feature>
<evidence type="ECO:0000256" key="1">
    <source>
        <dbReference type="SAM" id="MobiDB-lite"/>
    </source>
</evidence>
<feature type="transmembrane region" description="Helical" evidence="2">
    <location>
        <begin position="95"/>
        <end position="117"/>
    </location>
</feature>
<dbReference type="Pfam" id="PF04749">
    <property type="entry name" value="PLAC8"/>
    <property type="match status" value="1"/>
</dbReference>
<gene>
    <name evidence="4" type="primary">Aste57867_9078</name>
    <name evidence="3" type="ORF">As57867_009042</name>
    <name evidence="4" type="ORF">ASTE57867_9078</name>
</gene>
<keyword evidence="5" id="KW-1185">Reference proteome</keyword>
<dbReference type="OrthoDB" id="1045822at2759"/>
<protein>
    <submittedName>
        <fullName evidence="4">Aste57867_9078 protein</fullName>
    </submittedName>
</protein>